<dbReference type="GO" id="GO:0016791">
    <property type="term" value="F:phosphatase activity"/>
    <property type="evidence" value="ECO:0007669"/>
    <property type="project" value="TreeGrafter"/>
</dbReference>
<evidence type="ECO:0000256" key="4">
    <source>
        <dbReference type="ARBA" id="ARBA00022842"/>
    </source>
</evidence>
<evidence type="ECO:0000256" key="1">
    <source>
        <dbReference type="ARBA" id="ARBA00001946"/>
    </source>
</evidence>
<evidence type="ECO:0000313" key="5">
    <source>
        <dbReference type="EMBL" id="TLS37527.1"/>
    </source>
</evidence>
<dbReference type="Gene3D" id="1.10.150.520">
    <property type="match status" value="1"/>
</dbReference>
<dbReference type="InterPro" id="IPR051400">
    <property type="entry name" value="HAD-like_hydrolase"/>
</dbReference>
<dbReference type="GO" id="GO:0046872">
    <property type="term" value="F:metal ion binding"/>
    <property type="evidence" value="ECO:0007669"/>
    <property type="project" value="UniProtKB-KW"/>
</dbReference>
<keyword evidence="3 5" id="KW-0378">Hydrolase</keyword>
<dbReference type="NCBIfam" id="TIGR01549">
    <property type="entry name" value="HAD-SF-IA-v1"/>
    <property type="match status" value="1"/>
</dbReference>
<comment type="cofactor">
    <cofactor evidence="1">
        <name>Mg(2+)</name>
        <dbReference type="ChEBI" id="CHEBI:18420"/>
    </cofactor>
</comment>
<evidence type="ECO:0000313" key="6">
    <source>
        <dbReference type="Proteomes" id="UP000308230"/>
    </source>
</evidence>
<protein>
    <submittedName>
        <fullName evidence="5">HAD family hydrolase</fullName>
    </submittedName>
</protein>
<dbReference type="SUPFAM" id="SSF56784">
    <property type="entry name" value="HAD-like"/>
    <property type="match status" value="1"/>
</dbReference>
<evidence type="ECO:0000256" key="3">
    <source>
        <dbReference type="ARBA" id="ARBA00022801"/>
    </source>
</evidence>
<dbReference type="InterPro" id="IPR036412">
    <property type="entry name" value="HAD-like_sf"/>
</dbReference>
<dbReference type="NCBIfam" id="TIGR01662">
    <property type="entry name" value="HAD-SF-IIIA"/>
    <property type="match status" value="1"/>
</dbReference>
<keyword evidence="2" id="KW-0479">Metal-binding</keyword>
<gene>
    <name evidence="5" type="ORF">FCL54_10320</name>
</gene>
<dbReference type="Proteomes" id="UP000308230">
    <property type="component" value="Unassembled WGS sequence"/>
</dbReference>
<dbReference type="Pfam" id="PF13419">
    <property type="entry name" value="HAD_2"/>
    <property type="match status" value="1"/>
</dbReference>
<dbReference type="NCBIfam" id="TIGR01509">
    <property type="entry name" value="HAD-SF-IA-v3"/>
    <property type="match status" value="1"/>
</dbReference>
<dbReference type="InterPro" id="IPR006439">
    <property type="entry name" value="HAD-SF_hydro_IA"/>
</dbReference>
<organism evidence="5 6">
    <name type="scientific">Exobacillus caeni</name>
    <dbReference type="NCBI Taxonomy" id="2574798"/>
    <lineage>
        <taxon>Bacteria</taxon>
        <taxon>Bacillati</taxon>
        <taxon>Bacillota</taxon>
        <taxon>Bacilli</taxon>
        <taxon>Bacillales</taxon>
        <taxon>Guptibacillaceae</taxon>
        <taxon>Exobacillus</taxon>
    </lineage>
</organism>
<proteinExistence type="predicted"/>
<dbReference type="InterPro" id="IPR023214">
    <property type="entry name" value="HAD_sf"/>
</dbReference>
<dbReference type="Gene3D" id="3.40.50.1000">
    <property type="entry name" value="HAD superfamily/HAD-like"/>
    <property type="match status" value="1"/>
</dbReference>
<reference evidence="5 6" key="1">
    <citation type="submission" date="2019-04" db="EMBL/GenBank/DDBJ databases">
        <title>Bacillus caeni sp. nov., a bacterium isolated from mangrove sediment.</title>
        <authorList>
            <person name="Huang H."/>
            <person name="Mo K."/>
            <person name="Hu Y."/>
        </authorList>
    </citation>
    <scope>NUCLEOTIDE SEQUENCE [LARGE SCALE GENOMIC DNA]</scope>
    <source>
        <strain evidence="5 6">HB172195</strain>
    </source>
</reference>
<sequence length="221" mass="25499">MNVRAVLFDLDGTLLDRMSTIRRFIAAQFDRYPAFHKVDKQTFCQRFEQLDANGYVWKDTVYEQLLKEFNVTSLEVQELLDDYLDRYSEYSVPYPGMKELLHRLGDKYKLGIITNGREATQLPSIKSLGIETIFEIILISETEGVKKPDPQIFRRAAELLDCDISECLYIGDHPFNDVEGAKQAGMKAIWKKSGDWEDCYENDGEIDGLLDVLPILEKLVK</sequence>
<dbReference type="RefSeq" id="WP_138126034.1">
    <property type="nucleotide sequence ID" value="NZ_SWLG01000006.1"/>
</dbReference>
<dbReference type="OrthoDB" id="9809962at2"/>
<dbReference type="GO" id="GO:0044281">
    <property type="term" value="P:small molecule metabolic process"/>
    <property type="evidence" value="ECO:0007669"/>
    <property type="project" value="UniProtKB-ARBA"/>
</dbReference>
<dbReference type="SFLD" id="SFLDS00003">
    <property type="entry name" value="Haloacid_Dehalogenase"/>
    <property type="match status" value="1"/>
</dbReference>
<dbReference type="InterPro" id="IPR041492">
    <property type="entry name" value="HAD_2"/>
</dbReference>
<accession>A0A5R9F1S3</accession>
<dbReference type="EMBL" id="SWLG01000006">
    <property type="protein sequence ID" value="TLS37527.1"/>
    <property type="molecule type" value="Genomic_DNA"/>
</dbReference>
<dbReference type="SFLD" id="SFLDG01135">
    <property type="entry name" value="C1.5.6:_HAD__Beta-PGM__Phospha"/>
    <property type="match status" value="1"/>
</dbReference>
<dbReference type="InterPro" id="IPR006549">
    <property type="entry name" value="HAD-SF_hydro_IIIA"/>
</dbReference>
<keyword evidence="4" id="KW-0460">Magnesium</keyword>
<dbReference type="PRINTS" id="PR00413">
    <property type="entry name" value="HADHALOGNASE"/>
</dbReference>
<dbReference type="AlphaFoldDB" id="A0A5R9F1S3"/>
<dbReference type="PANTHER" id="PTHR46470:SF2">
    <property type="entry name" value="GLYCERALDEHYDE 3-PHOSPHATE PHOSPHATASE"/>
    <property type="match status" value="1"/>
</dbReference>
<dbReference type="SFLD" id="SFLDG01129">
    <property type="entry name" value="C1.5:_HAD__Beta-PGM__Phosphata"/>
    <property type="match status" value="1"/>
</dbReference>
<evidence type="ECO:0000256" key="2">
    <source>
        <dbReference type="ARBA" id="ARBA00022723"/>
    </source>
</evidence>
<name>A0A5R9F1S3_9BACL</name>
<keyword evidence="6" id="KW-1185">Reference proteome</keyword>
<dbReference type="PANTHER" id="PTHR46470">
    <property type="entry name" value="N-ACYLNEURAMINATE-9-PHOSPHATASE"/>
    <property type="match status" value="1"/>
</dbReference>
<comment type="caution">
    <text evidence="5">The sequence shown here is derived from an EMBL/GenBank/DDBJ whole genome shotgun (WGS) entry which is preliminary data.</text>
</comment>